<dbReference type="GO" id="GO:0016887">
    <property type="term" value="F:ATP hydrolysis activity"/>
    <property type="evidence" value="ECO:0007669"/>
    <property type="project" value="InterPro"/>
</dbReference>
<dbReference type="GO" id="GO:0022857">
    <property type="term" value="F:transmembrane transporter activity"/>
    <property type="evidence" value="ECO:0007669"/>
    <property type="project" value="UniProtKB-ARBA"/>
</dbReference>
<keyword evidence="3 5" id="KW-0067">ATP-binding</keyword>
<dbReference type="PROSITE" id="PS00211">
    <property type="entry name" value="ABC_TRANSPORTER_1"/>
    <property type="match status" value="1"/>
</dbReference>
<name>A0A7W9SRA3_ARMRO</name>
<dbReference type="CDD" id="cd03255">
    <property type="entry name" value="ABC_MJ0796_LolCDE_FtsE"/>
    <property type="match status" value="1"/>
</dbReference>
<gene>
    <name evidence="5" type="ORF">HNQ39_003131</name>
</gene>
<dbReference type="SUPFAM" id="SSF52540">
    <property type="entry name" value="P-loop containing nucleoside triphosphate hydrolases"/>
    <property type="match status" value="1"/>
</dbReference>
<dbReference type="GO" id="GO:0098796">
    <property type="term" value="C:membrane protein complex"/>
    <property type="evidence" value="ECO:0007669"/>
    <property type="project" value="UniProtKB-ARBA"/>
</dbReference>
<dbReference type="SMART" id="SM00382">
    <property type="entry name" value="AAA"/>
    <property type="match status" value="1"/>
</dbReference>
<sequence length="219" mass="23331">MSLIEARELTRLYTRGTETVRALDSVTFTIHPGEFVAVVGPSGSGKSTLLQLLGGMDLPSSGSLTIAGKELSRLSDTERTTLRRDTLGFVFQDFGLLPVLTVAENIALPAGLGKVSQAPSVDSLLERVGLSHRKNHRPHQLSGGEMQRVAIARALVRRPKILLADEPTGNLDSASGARILELLQELNQQEGITLVVVTHNDTLAAAAGRALALKDGKLV</sequence>
<dbReference type="InterPro" id="IPR003439">
    <property type="entry name" value="ABC_transporter-like_ATP-bd"/>
</dbReference>
<comment type="caution">
    <text evidence="5">The sequence shown here is derived from an EMBL/GenBank/DDBJ whole genome shotgun (WGS) entry which is preliminary data.</text>
</comment>
<keyword evidence="6" id="KW-1185">Reference proteome</keyword>
<evidence type="ECO:0000256" key="1">
    <source>
        <dbReference type="ARBA" id="ARBA00022448"/>
    </source>
</evidence>
<keyword evidence="1" id="KW-0813">Transport</keyword>
<dbReference type="FunFam" id="3.40.50.300:FF:000032">
    <property type="entry name" value="Export ABC transporter ATP-binding protein"/>
    <property type="match status" value="1"/>
</dbReference>
<protein>
    <submittedName>
        <fullName evidence="5">Putative ABC transport system ATP-binding protein</fullName>
    </submittedName>
</protein>
<dbReference type="InterPro" id="IPR017911">
    <property type="entry name" value="MacB-like_ATP-bd"/>
</dbReference>
<dbReference type="InterPro" id="IPR027417">
    <property type="entry name" value="P-loop_NTPase"/>
</dbReference>
<dbReference type="Pfam" id="PF00005">
    <property type="entry name" value="ABC_tran"/>
    <property type="match status" value="1"/>
</dbReference>
<evidence type="ECO:0000313" key="5">
    <source>
        <dbReference type="EMBL" id="MBB6051321.1"/>
    </source>
</evidence>
<reference evidence="5 6" key="1">
    <citation type="submission" date="2020-08" db="EMBL/GenBank/DDBJ databases">
        <title>Genomic Encyclopedia of Type Strains, Phase IV (KMG-IV): sequencing the most valuable type-strain genomes for metagenomic binning, comparative biology and taxonomic classification.</title>
        <authorList>
            <person name="Goeker M."/>
        </authorList>
    </citation>
    <scope>NUCLEOTIDE SEQUENCE [LARGE SCALE GENOMIC DNA]</scope>
    <source>
        <strain evidence="5 6">DSM 23562</strain>
    </source>
</reference>
<dbReference type="PANTHER" id="PTHR24220">
    <property type="entry name" value="IMPORT ATP-BINDING PROTEIN"/>
    <property type="match status" value="1"/>
</dbReference>
<dbReference type="GO" id="GO:0005524">
    <property type="term" value="F:ATP binding"/>
    <property type="evidence" value="ECO:0007669"/>
    <property type="project" value="UniProtKB-KW"/>
</dbReference>
<dbReference type="PANTHER" id="PTHR24220:SF685">
    <property type="entry name" value="ABC TRANSPORTER RELATED"/>
    <property type="match status" value="1"/>
</dbReference>
<dbReference type="RefSeq" id="WP_184198050.1">
    <property type="nucleotide sequence ID" value="NZ_JACHGW010000003.1"/>
</dbReference>
<feature type="domain" description="ABC transporter" evidence="4">
    <location>
        <begin position="4"/>
        <end position="219"/>
    </location>
</feature>
<dbReference type="InterPro" id="IPR017871">
    <property type="entry name" value="ABC_transporter-like_CS"/>
</dbReference>
<accession>A0A7W9SRA3</accession>
<evidence type="ECO:0000313" key="6">
    <source>
        <dbReference type="Proteomes" id="UP000520814"/>
    </source>
</evidence>
<evidence type="ECO:0000256" key="3">
    <source>
        <dbReference type="ARBA" id="ARBA00022840"/>
    </source>
</evidence>
<keyword evidence="2" id="KW-0547">Nucleotide-binding</keyword>
<dbReference type="Gene3D" id="3.40.50.300">
    <property type="entry name" value="P-loop containing nucleotide triphosphate hydrolases"/>
    <property type="match status" value="1"/>
</dbReference>
<dbReference type="PROSITE" id="PS50893">
    <property type="entry name" value="ABC_TRANSPORTER_2"/>
    <property type="match status" value="1"/>
</dbReference>
<dbReference type="AlphaFoldDB" id="A0A7W9SRA3"/>
<dbReference type="EMBL" id="JACHGW010000003">
    <property type="protein sequence ID" value="MBB6051321.1"/>
    <property type="molecule type" value="Genomic_DNA"/>
</dbReference>
<evidence type="ECO:0000259" key="4">
    <source>
        <dbReference type="PROSITE" id="PS50893"/>
    </source>
</evidence>
<dbReference type="Proteomes" id="UP000520814">
    <property type="component" value="Unassembled WGS sequence"/>
</dbReference>
<dbReference type="InterPro" id="IPR003593">
    <property type="entry name" value="AAA+_ATPase"/>
</dbReference>
<dbReference type="InterPro" id="IPR015854">
    <property type="entry name" value="ABC_transpr_LolD-like"/>
</dbReference>
<dbReference type="GO" id="GO:0005886">
    <property type="term" value="C:plasma membrane"/>
    <property type="evidence" value="ECO:0007669"/>
    <property type="project" value="TreeGrafter"/>
</dbReference>
<organism evidence="5 6">
    <name type="scientific">Armatimonas rosea</name>
    <dbReference type="NCBI Taxonomy" id="685828"/>
    <lineage>
        <taxon>Bacteria</taxon>
        <taxon>Bacillati</taxon>
        <taxon>Armatimonadota</taxon>
        <taxon>Armatimonadia</taxon>
        <taxon>Armatimonadales</taxon>
        <taxon>Armatimonadaceae</taxon>
        <taxon>Armatimonas</taxon>
    </lineage>
</organism>
<proteinExistence type="predicted"/>
<evidence type="ECO:0000256" key="2">
    <source>
        <dbReference type="ARBA" id="ARBA00022741"/>
    </source>
</evidence>